<dbReference type="OrthoDB" id="5295683at2"/>
<reference evidence="3 4" key="1">
    <citation type="submission" date="2018-03" db="EMBL/GenBank/DDBJ databases">
        <title>Aquarubrobacter algicola gen. nov., sp. nov., a novel actinobacterium isolated from shallow eutrophic lake during the end of cyanobacterial harmful algal blooms.</title>
        <authorList>
            <person name="Chun S.J."/>
        </authorList>
    </citation>
    <scope>NUCLEOTIDE SEQUENCE [LARGE SCALE GENOMIC DNA]</scope>
    <source>
        <strain evidence="3 4">Seoho-28</strain>
    </source>
</reference>
<dbReference type="Pfam" id="PF01337">
    <property type="entry name" value="Barstar"/>
    <property type="match status" value="1"/>
</dbReference>
<dbReference type="InterPro" id="IPR000468">
    <property type="entry name" value="Barstar"/>
</dbReference>
<sequence>MSVLTDPATAATSTPVPVLQDRLDTLRAQAHELGFTIVDVDLHDHPGSADLVARFAGPLQFPDWVGSTLDALTDALRDLSWHEAPGYLVVVDGPRDPRLAGVLQDAAEFQAQDGIPFWGVWVVPPPQTGP</sequence>
<evidence type="ECO:0000259" key="2">
    <source>
        <dbReference type="Pfam" id="PF01337"/>
    </source>
</evidence>
<dbReference type="RefSeq" id="WP_107571114.1">
    <property type="nucleotide sequence ID" value="NZ_PYYB01000004.1"/>
</dbReference>
<dbReference type="Proteomes" id="UP000240739">
    <property type="component" value="Unassembled WGS sequence"/>
</dbReference>
<evidence type="ECO:0000313" key="4">
    <source>
        <dbReference type="Proteomes" id="UP000240739"/>
    </source>
</evidence>
<dbReference type="InterPro" id="IPR035905">
    <property type="entry name" value="Barstar-like_sf"/>
</dbReference>
<keyword evidence="4" id="KW-1185">Reference proteome</keyword>
<gene>
    <name evidence="3" type="ORF">C7Y72_20800</name>
</gene>
<feature type="domain" description="Barstar (barnase inhibitor)" evidence="2">
    <location>
        <begin position="37"/>
        <end position="118"/>
    </location>
</feature>
<accession>A0A2T4UCR8</accession>
<evidence type="ECO:0000256" key="1">
    <source>
        <dbReference type="ARBA" id="ARBA00006845"/>
    </source>
</evidence>
<comment type="similarity">
    <text evidence="1">Belongs to the barstar family.</text>
</comment>
<dbReference type="Gene3D" id="3.30.370.10">
    <property type="entry name" value="Barstar-like"/>
    <property type="match status" value="1"/>
</dbReference>
<name>A0A2T4UCR8_9ACTN</name>
<comment type="caution">
    <text evidence="3">The sequence shown here is derived from an EMBL/GenBank/DDBJ whole genome shotgun (WGS) entry which is preliminary data.</text>
</comment>
<protein>
    <submittedName>
        <fullName evidence="3">Barnase inhibitor</fullName>
    </submittedName>
</protein>
<proteinExistence type="inferred from homology"/>
<organism evidence="3 4">
    <name type="scientific">Paraconexibacter algicola</name>
    <dbReference type="NCBI Taxonomy" id="2133960"/>
    <lineage>
        <taxon>Bacteria</taxon>
        <taxon>Bacillati</taxon>
        <taxon>Actinomycetota</taxon>
        <taxon>Thermoleophilia</taxon>
        <taxon>Solirubrobacterales</taxon>
        <taxon>Paraconexibacteraceae</taxon>
        <taxon>Paraconexibacter</taxon>
    </lineage>
</organism>
<evidence type="ECO:0000313" key="3">
    <source>
        <dbReference type="EMBL" id="PTL55013.1"/>
    </source>
</evidence>
<dbReference type="SUPFAM" id="SSF52038">
    <property type="entry name" value="Barstar-related"/>
    <property type="match status" value="1"/>
</dbReference>
<dbReference type="AlphaFoldDB" id="A0A2T4UCR8"/>
<dbReference type="EMBL" id="PYYB01000004">
    <property type="protein sequence ID" value="PTL55013.1"/>
    <property type="molecule type" value="Genomic_DNA"/>
</dbReference>